<keyword evidence="2" id="KW-0694">RNA-binding</keyword>
<keyword evidence="6" id="KW-1185">Reference proteome</keyword>
<evidence type="ECO:0000313" key="6">
    <source>
        <dbReference type="Proteomes" id="UP000053766"/>
    </source>
</evidence>
<feature type="domain" description="RRM" evidence="4">
    <location>
        <begin position="25"/>
        <end position="74"/>
    </location>
</feature>
<accession>A0A0D8XN97</accession>
<dbReference type="GO" id="GO:0003727">
    <property type="term" value="F:single-stranded RNA binding"/>
    <property type="evidence" value="ECO:0007669"/>
    <property type="project" value="TreeGrafter"/>
</dbReference>
<dbReference type="InterPro" id="IPR052285">
    <property type="entry name" value="NEXT_complex_subunit"/>
</dbReference>
<dbReference type="PANTHER" id="PTHR13798">
    <property type="entry name" value="RNA BINDING MOTIF RBM PROTEIN -RELATED"/>
    <property type="match status" value="1"/>
</dbReference>
<protein>
    <recommendedName>
        <fullName evidence="4">RRM domain-containing protein</fullName>
    </recommendedName>
</protein>
<evidence type="ECO:0000313" key="5">
    <source>
        <dbReference type="EMBL" id="KJH46020.1"/>
    </source>
</evidence>
<proteinExistence type="predicted"/>
<name>A0A0D8XN97_DICVI</name>
<keyword evidence="3" id="KW-0539">Nucleus</keyword>
<evidence type="ECO:0000259" key="4">
    <source>
        <dbReference type="Pfam" id="PF00076"/>
    </source>
</evidence>
<dbReference type="InterPro" id="IPR000504">
    <property type="entry name" value="RRM_dom"/>
</dbReference>
<dbReference type="GO" id="GO:0005654">
    <property type="term" value="C:nucleoplasm"/>
    <property type="evidence" value="ECO:0007669"/>
    <property type="project" value="UniProtKB-SubCell"/>
</dbReference>
<dbReference type="Proteomes" id="UP000053766">
    <property type="component" value="Unassembled WGS sequence"/>
</dbReference>
<dbReference type="AlphaFoldDB" id="A0A0D8XN97"/>
<evidence type="ECO:0000256" key="2">
    <source>
        <dbReference type="ARBA" id="ARBA00022884"/>
    </source>
</evidence>
<dbReference type="InterPro" id="IPR012677">
    <property type="entry name" value="Nucleotide-bd_a/b_plait_sf"/>
</dbReference>
<dbReference type="STRING" id="29172.A0A0D8XN97"/>
<organism evidence="5 6">
    <name type="scientific">Dictyocaulus viviparus</name>
    <name type="common">Bovine lungworm</name>
    <dbReference type="NCBI Taxonomy" id="29172"/>
    <lineage>
        <taxon>Eukaryota</taxon>
        <taxon>Metazoa</taxon>
        <taxon>Ecdysozoa</taxon>
        <taxon>Nematoda</taxon>
        <taxon>Chromadorea</taxon>
        <taxon>Rhabditida</taxon>
        <taxon>Rhabditina</taxon>
        <taxon>Rhabditomorpha</taxon>
        <taxon>Strongyloidea</taxon>
        <taxon>Metastrongylidae</taxon>
        <taxon>Dictyocaulus</taxon>
    </lineage>
</organism>
<dbReference type="GO" id="GO:0000381">
    <property type="term" value="P:regulation of alternative mRNA splicing, via spliceosome"/>
    <property type="evidence" value="ECO:0007669"/>
    <property type="project" value="TreeGrafter"/>
</dbReference>
<reference evidence="5 6" key="1">
    <citation type="submission" date="2013-11" db="EMBL/GenBank/DDBJ databases">
        <title>Draft genome of the bovine lungworm Dictyocaulus viviparus.</title>
        <authorList>
            <person name="Mitreva M."/>
        </authorList>
    </citation>
    <scope>NUCLEOTIDE SEQUENCE [LARGE SCALE GENOMIC DNA]</scope>
    <source>
        <strain evidence="5 6">HannoverDv2000</strain>
    </source>
</reference>
<evidence type="ECO:0000256" key="1">
    <source>
        <dbReference type="ARBA" id="ARBA00004642"/>
    </source>
</evidence>
<dbReference type="EMBL" id="KN716373">
    <property type="protein sequence ID" value="KJH46020.1"/>
    <property type="molecule type" value="Genomic_DNA"/>
</dbReference>
<evidence type="ECO:0000256" key="3">
    <source>
        <dbReference type="ARBA" id="ARBA00023242"/>
    </source>
</evidence>
<dbReference type="InterPro" id="IPR035979">
    <property type="entry name" value="RBD_domain_sf"/>
</dbReference>
<dbReference type="Gene3D" id="3.30.70.330">
    <property type="match status" value="1"/>
</dbReference>
<dbReference type="PANTHER" id="PTHR13798:SF11">
    <property type="entry name" value="RNA-BINDING PROTEIN 7-RELATED"/>
    <property type="match status" value="1"/>
</dbReference>
<gene>
    <name evidence="5" type="ORF">DICVIV_07906</name>
</gene>
<dbReference type="SUPFAM" id="SSF54928">
    <property type="entry name" value="RNA-binding domain, RBD"/>
    <property type="match status" value="1"/>
</dbReference>
<dbReference type="OrthoDB" id="407442at2759"/>
<reference evidence="6" key="2">
    <citation type="journal article" date="2016" name="Sci. Rep.">
        <title>Dictyocaulus viviparus genome, variome and transcriptome elucidate lungworm biology and support future intervention.</title>
        <authorList>
            <person name="McNulty S.N."/>
            <person name="Strube C."/>
            <person name="Rosa B.A."/>
            <person name="Martin J.C."/>
            <person name="Tyagi R."/>
            <person name="Choi Y.J."/>
            <person name="Wang Q."/>
            <person name="Hallsworth Pepin K."/>
            <person name="Zhang X."/>
            <person name="Ozersky P."/>
            <person name="Wilson R.K."/>
            <person name="Sternberg P.W."/>
            <person name="Gasser R.B."/>
            <person name="Mitreva M."/>
        </authorList>
    </citation>
    <scope>NUCLEOTIDE SEQUENCE [LARGE SCALE GENOMIC DNA]</scope>
    <source>
        <strain evidence="6">HannoverDv2000</strain>
    </source>
</reference>
<dbReference type="Pfam" id="PF00076">
    <property type="entry name" value="RRM_1"/>
    <property type="match status" value="1"/>
</dbReference>
<comment type="subcellular location">
    <subcellularLocation>
        <location evidence="1">Nucleus</location>
        <location evidence="1">Nucleoplasm</location>
    </subcellularLocation>
</comment>
<sequence length="239" mass="26855">MTLWRLGILLHLAMNNSYNRSERTLFVSMMHKSITDDDLYEILTQAGPIEKIIFKQNKDGTPSHALVIFRNVESVVFSMVHIFPVVRSAGLIQIRPLRESSHHYFRTGSGHYGVSQIKNDAFSNEFLNFSKDDNTVALWNNQPPQKNLNKACAISYSDTKKKLSPGVAGETCKEHDDSHSQSVISKLYPLPNSFSLEKLPVVCNSLPGHIGNLKISMQPSMHRFPPHRGSCSKICCAKT</sequence>